<feature type="transmembrane region" description="Helical" evidence="4">
    <location>
        <begin position="102"/>
        <end position="125"/>
    </location>
</feature>
<dbReference type="InterPro" id="IPR026355">
    <property type="entry name" value="Oxa/Form_antiport"/>
</dbReference>
<keyword evidence="1 4" id="KW-0812">Transmembrane</keyword>
<dbReference type="EMBL" id="VTDN01000007">
    <property type="protein sequence ID" value="MEB5477306.1"/>
    <property type="molecule type" value="Genomic_DNA"/>
</dbReference>
<keyword evidence="3 4" id="KW-0472">Membrane</keyword>
<dbReference type="Pfam" id="PF07690">
    <property type="entry name" value="MFS_1"/>
    <property type="match status" value="2"/>
</dbReference>
<evidence type="ECO:0000256" key="2">
    <source>
        <dbReference type="ARBA" id="ARBA00022989"/>
    </source>
</evidence>
<accession>A0ABU6DV03</accession>
<dbReference type="CDD" id="cd17353">
    <property type="entry name" value="MFS_OFA_like"/>
    <property type="match status" value="1"/>
</dbReference>
<dbReference type="Proteomes" id="UP001339883">
    <property type="component" value="Unassembled WGS sequence"/>
</dbReference>
<evidence type="ECO:0000256" key="1">
    <source>
        <dbReference type="ARBA" id="ARBA00022692"/>
    </source>
</evidence>
<gene>
    <name evidence="6" type="primary">oxlT</name>
    <name evidence="6" type="ORF">I2F25_09670</name>
</gene>
<dbReference type="SUPFAM" id="SSF103473">
    <property type="entry name" value="MFS general substrate transporter"/>
    <property type="match status" value="1"/>
</dbReference>
<feature type="transmembrane region" description="Helical" evidence="4">
    <location>
        <begin position="348"/>
        <end position="369"/>
    </location>
</feature>
<comment type="caution">
    <text evidence="6">The sequence shown here is derived from an EMBL/GenBank/DDBJ whole genome shotgun (WGS) entry which is preliminary data.</text>
</comment>
<dbReference type="PANTHER" id="PTHR11360:SF304">
    <property type="entry name" value="MFS DOMAIN-CONTAINING PROTEIN"/>
    <property type="match status" value="1"/>
</dbReference>
<name>A0ABU6DV03_9GAMM</name>
<dbReference type="InterPro" id="IPR011701">
    <property type="entry name" value="MFS"/>
</dbReference>
<evidence type="ECO:0000259" key="5">
    <source>
        <dbReference type="PROSITE" id="PS50850"/>
    </source>
</evidence>
<feature type="transmembrane region" description="Helical" evidence="4">
    <location>
        <begin position="308"/>
        <end position="328"/>
    </location>
</feature>
<dbReference type="Gene3D" id="1.20.1250.20">
    <property type="entry name" value="MFS general substrate transporter like domains"/>
    <property type="match status" value="2"/>
</dbReference>
<dbReference type="PANTHER" id="PTHR11360">
    <property type="entry name" value="MONOCARBOXYLATE TRANSPORTER"/>
    <property type="match status" value="1"/>
</dbReference>
<evidence type="ECO:0000313" key="6">
    <source>
        <dbReference type="EMBL" id="MEB5477306.1"/>
    </source>
</evidence>
<dbReference type="InterPro" id="IPR036259">
    <property type="entry name" value="MFS_trans_sf"/>
</dbReference>
<feature type="domain" description="Major facilitator superfamily (MFS) profile" evidence="5">
    <location>
        <begin position="1"/>
        <end position="399"/>
    </location>
</feature>
<evidence type="ECO:0000256" key="4">
    <source>
        <dbReference type="SAM" id="Phobius"/>
    </source>
</evidence>
<feature type="transmembrane region" description="Helical" evidence="4">
    <location>
        <begin position="375"/>
        <end position="395"/>
    </location>
</feature>
<reference evidence="6 7" key="1">
    <citation type="submission" date="2019-08" db="EMBL/GenBank/DDBJ databases">
        <title>Five species of Acinetobacter isolated from floral nectar and animal pollinators.</title>
        <authorList>
            <person name="Hendry T.A."/>
        </authorList>
    </citation>
    <scope>NUCLEOTIDE SEQUENCE [LARGE SCALE GENOMIC DNA]</scope>
    <source>
        <strain evidence="6 7">MD18.27</strain>
    </source>
</reference>
<protein>
    <submittedName>
        <fullName evidence="6">Oxalate/formate MFS antiporter</fullName>
    </submittedName>
</protein>
<feature type="transmembrane region" description="Helical" evidence="4">
    <location>
        <begin position="213"/>
        <end position="231"/>
    </location>
</feature>
<feature type="transmembrane region" description="Helical" evidence="4">
    <location>
        <begin position="49"/>
        <end position="65"/>
    </location>
</feature>
<dbReference type="RefSeq" id="WP_325775695.1">
    <property type="nucleotide sequence ID" value="NZ_VTDN01000007.1"/>
</dbReference>
<evidence type="ECO:0000256" key="3">
    <source>
        <dbReference type="ARBA" id="ARBA00023136"/>
    </source>
</evidence>
<sequence>MMIIKQEKWLQLILAIICMASISSAQYVWTLLTQPFMHKLGIQLPSLQVTFALFIVFQTFFAPFQGKLIDKFGPKRLIALGVVLSGLSWVFSSQASSLIELYLIYGCIGGLSTGIVYIGTIGLMVKWFPERRGFATGMVAAGYGIGAVVTTFPIHEALLNWGLDKTLIVFGIIFSCIGLLASLRLKTPQITVVQHIQQSQYQFNSKEMIKQPLFWLMFVMMTMMSTSGLMVTSQMASFSESFGVSHTMVFGMAALPLALSLDRVMNGITRPLFGFVSDICGREITMFVAFALEGIAMFVWLLCRHDPVLFILLSGIVFFGWGEIFSLFPATLTDTFGTQHATANYGWLYLSQGIGSIFGGPFAALLFQYTQDWSNVFYCAIFFDLITAFIAIIILKPWRYYFMNKYKKGYIDL</sequence>
<keyword evidence="7" id="KW-1185">Reference proteome</keyword>
<keyword evidence="2 4" id="KW-1133">Transmembrane helix</keyword>
<dbReference type="PROSITE" id="PS50850">
    <property type="entry name" value="MFS"/>
    <property type="match status" value="1"/>
</dbReference>
<dbReference type="NCBIfam" id="TIGR04259">
    <property type="entry name" value="oxa_formateAnti"/>
    <property type="match status" value="1"/>
</dbReference>
<feature type="transmembrane region" description="Helical" evidence="4">
    <location>
        <begin position="137"/>
        <end position="155"/>
    </location>
</feature>
<feature type="transmembrane region" description="Helical" evidence="4">
    <location>
        <begin position="77"/>
        <end position="96"/>
    </location>
</feature>
<feature type="transmembrane region" description="Helical" evidence="4">
    <location>
        <begin position="167"/>
        <end position="185"/>
    </location>
</feature>
<proteinExistence type="predicted"/>
<dbReference type="InterPro" id="IPR020846">
    <property type="entry name" value="MFS_dom"/>
</dbReference>
<organism evidence="6 7">
    <name type="scientific">Acinetobacter pollinis</name>
    <dbReference type="NCBI Taxonomy" id="2605270"/>
    <lineage>
        <taxon>Bacteria</taxon>
        <taxon>Pseudomonadati</taxon>
        <taxon>Pseudomonadota</taxon>
        <taxon>Gammaproteobacteria</taxon>
        <taxon>Moraxellales</taxon>
        <taxon>Moraxellaceae</taxon>
        <taxon>Acinetobacter</taxon>
    </lineage>
</organism>
<dbReference type="InterPro" id="IPR050327">
    <property type="entry name" value="Proton-linked_MCT"/>
</dbReference>
<feature type="transmembrane region" description="Helical" evidence="4">
    <location>
        <begin position="284"/>
        <end position="302"/>
    </location>
</feature>
<evidence type="ECO:0000313" key="7">
    <source>
        <dbReference type="Proteomes" id="UP001339883"/>
    </source>
</evidence>